<dbReference type="OrthoDB" id="2019572at2759"/>
<keyword evidence="6" id="KW-0560">Oxidoreductase</keyword>
<keyword evidence="7" id="KW-0186">Copper</keyword>
<evidence type="ECO:0000256" key="7">
    <source>
        <dbReference type="ARBA" id="ARBA00023008"/>
    </source>
</evidence>
<evidence type="ECO:0000256" key="12">
    <source>
        <dbReference type="SAM" id="MobiDB-lite"/>
    </source>
</evidence>
<dbReference type="Gene3D" id="2.60.120.260">
    <property type="entry name" value="Galactose-binding domain-like"/>
    <property type="match status" value="2"/>
</dbReference>
<evidence type="ECO:0000256" key="10">
    <source>
        <dbReference type="ARBA" id="ARBA00023180"/>
    </source>
</evidence>
<dbReference type="GO" id="GO:0046872">
    <property type="term" value="F:metal ion binding"/>
    <property type="evidence" value="ECO:0007669"/>
    <property type="project" value="UniProtKB-KW"/>
</dbReference>
<keyword evidence="9" id="KW-1015">Disulfide bond</keyword>
<evidence type="ECO:0000256" key="6">
    <source>
        <dbReference type="ARBA" id="ARBA00023002"/>
    </source>
</evidence>
<accession>A0A061B3V4</accession>
<comment type="similarity">
    <text evidence="11">Belongs to the polysaccharide monooxygenase AA14 family.</text>
</comment>
<evidence type="ECO:0000256" key="8">
    <source>
        <dbReference type="ARBA" id="ARBA00023033"/>
    </source>
</evidence>
<evidence type="ECO:0000313" key="15">
    <source>
        <dbReference type="EMBL" id="CDR41698.1"/>
    </source>
</evidence>
<dbReference type="GO" id="GO:0004497">
    <property type="term" value="F:monooxygenase activity"/>
    <property type="evidence" value="ECO:0007669"/>
    <property type="project" value="UniProtKB-KW"/>
</dbReference>
<keyword evidence="5 13" id="KW-0732">Signal</keyword>
<sequence>MLSTSTSLSLAAIAMFATQAAAHMSIWHPSMYGVGPGWSYDAGDPVAPLGPNWGNRDDWWFRGPGFRSLPPQSGAVLELPAGGSVELEIACHYAFSSYGYATTTPGSALDACPGPNAGPYHSGDPLSTEIDDNLLSGCALGIADVDNINDVTMDNLAIFSVQHDCVKQKNTNFEIPAKMPACTGEKCICGWFWLANNGTANFYMTGFDCKVTGSPADATPIAPPQDPVFCKNNPSSCTTGSKRPIYAYNTPSNVPWIGNNDRAGYHQSWSFGTNGAQNDIFMPAGYNVTAYKQAIGGGNAASPVPETPTGANGATDLAVTASAVASSSALGQGPYSAIDGLTGGYLADGTGNENAEWSSNGQTAGSWIKLAWSSPVTFNQIQLFDRPNLDDQVMAGNVTFADGSSVLFGTLPNDGSSPLILNFASPITTSSLNLTITAVSSSTKNSGLSEIEIFSVPASSFTTSPVSVVPGPQSTHTTTTVAPTTTSASVSSTHTSAAVTTSSSVVSSASANSTSFHSSSILSTTLPATTSKTTQVTSPSSTVSKTSTPVSSSSTTSKPAASLSSVNQTSSHPATTSSSSSTSSSLAPTTSSSVSKTTSASASPSSSSSRSSSALSSTSSRPATTAAPTTTSKSSTTTTKLATTTTPVLAASPSPSLIDLARVAVATASSQLLGQPASGAIDGIVGGIVPGTRYIMHQEWTSAGQGVGAWLLLTWTTPVTFNEIVLHDRPNLQDQILGGNLTFADGTGVSFGPLANDGSATPIYLSKSITTTSLKMYISKVSSTTTSIGLSEIMVYQVPNPRFPAASVLTPTKAPVVLAATPATTTATSSVKASSTAAAASSSSTSSKIVWYLAPPSTQVLAVVNPKATQTQAPQKRHARDFRLDA</sequence>
<feature type="chain" id="PRO_5001594275" evidence="13">
    <location>
        <begin position="23"/>
        <end position="886"/>
    </location>
</feature>
<dbReference type="InterPro" id="IPR055826">
    <property type="entry name" value="DUF7402"/>
</dbReference>
<dbReference type="GO" id="GO:0005576">
    <property type="term" value="C:extracellular region"/>
    <property type="evidence" value="ECO:0007669"/>
    <property type="project" value="UniProtKB-SubCell"/>
</dbReference>
<feature type="region of interest" description="Disordered" evidence="12">
    <location>
        <begin position="529"/>
        <end position="641"/>
    </location>
</feature>
<evidence type="ECO:0000256" key="3">
    <source>
        <dbReference type="ARBA" id="ARBA00022525"/>
    </source>
</evidence>
<keyword evidence="3" id="KW-0964">Secreted</keyword>
<evidence type="ECO:0000259" key="14">
    <source>
        <dbReference type="Pfam" id="PF24135"/>
    </source>
</evidence>
<keyword evidence="8" id="KW-0503">Monooxygenase</keyword>
<protein>
    <submittedName>
        <fullName evidence="15">RHTO0S06e04390g1_1</fullName>
    </submittedName>
</protein>
<dbReference type="AlphaFoldDB" id="A0A061B3V4"/>
<feature type="signal peptide" evidence="13">
    <location>
        <begin position="1"/>
        <end position="22"/>
    </location>
</feature>
<evidence type="ECO:0000256" key="5">
    <source>
        <dbReference type="ARBA" id="ARBA00022729"/>
    </source>
</evidence>
<dbReference type="PANTHER" id="PTHR13491:SF0">
    <property type="entry name" value="ZINC FINGER CCHC DOMAIN-CONTAINING PROTEIN 10"/>
    <property type="match status" value="1"/>
</dbReference>
<comment type="cofactor">
    <cofactor evidence="1">
        <name>Cu(2+)</name>
        <dbReference type="ChEBI" id="CHEBI:29036"/>
    </cofactor>
</comment>
<organism evidence="15">
    <name type="scientific">Rhodotorula toruloides</name>
    <name type="common">Yeast</name>
    <name type="synonym">Rhodosporidium toruloides</name>
    <dbReference type="NCBI Taxonomy" id="5286"/>
    <lineage>
        <taxon>Eukaryota</taxon>
        <taxon>Fungi</taxon>
        <taxon>Dikarya</taxon>
        <taxon>Basidiomycota</taxon>
        <taxon>Pucciniomycotina</taxon>
        <taxon>Microbotryomycetes</taxon>
        <taxon>Sporidiobolales</taxon>
        <taxon>Sporidiobolaceae</taxon>
        <taxon>Rhodotorula</taxon>
    </lineage>
</organism>
<dbReference type="SUPFAM" id="SSF49785">
    <property type="entry name" value="Galactose-binding domain-like"/>
    <property type="match status" value="2"/>
</dbReference>
<dbReference type="Pfam" id="PF24135">
    <property type="entry name" value="DUF7402"/>
    <property type="match status" value="1"/>
</dbReference>
<dbReference type="InterPro" id="IPR054497">
    <property type="entry name" value="LPMO_AA14"/>
</dbReference>
<feature type="region of interest" description="Disordered" evidence="12">
    <location>
        <begin position="465"/>
        <end position="492"/>
    </location>
</feature>
<evidence type="ECO:0000256" key="13">
    <source>
        <dbReference type="SAM" id="SignalP"/>
    </source>
</evidence>
<reference evidence="15" key="1">
    <citation type="journal article" date="2014" name="Genome Announc.">
        <title>Draft genome sequence of Rhodosporidium toruloides CECT1137, an oleaginous yeast of biotechnological interest.</title>
        <authorList>
            <person name="Morin N."/>
            <person name="Calcas X."/>
            <person name="Devillers H."/>
            <person name="Durrens P."/>
            <person name="Sherman D.J."/>
            <person name="Nicaud J.-M."/>
            <person name="Neuveglise C."/>
        </authorList>
    </citation>
    <scope>NUCLEOTIDE SEQUENCE</scope>
    <source>
        <strain evidence="15">CECT1137</strain>
    </source>
</reference>
<proteinExistence type="inferred from homology"/>
<feature type="domain" description="DUF7402" evidence="14">
    <location>
        <begin position="659"/>
        <end position="796"/>
    </location>
</feature>
<evidence type="ECO:0000256" key="2">
    <source>
        <dbReference type="ARBA" id="ARBA00004613"/>
    </source>
</evidence>
<keyword evidence="10" id="KW-0325">Glycoprotein</keyword>
<evidence type="ECO:0000256" key="4">
    <source>
        <dbReference type="ARBA" id="ARBA00022723"/>
    </source>
</evidence>
<evidence type="ECO:0000256" key="9">
    <source>
        <dbReference type="ARBA" id="ARBA00023157"/>
    </source>
</evidence>
<keyword evidence="4" id="KW-0479">Metal-binding</keyword>
<name>A0A061B3V4_RHOTO</name>
<comment type="subcellular location">
    <subcellularLocation>
        <location evidence="2">Secreted</location>
    </subcellularLocation>
</comment>
<dbReference type="InterPro" id="IPR039715">
    <property type="entry name" value="ZCCHC10"/>
</dbReference>
<evidence type="ECO:0000256" key="11">
    <source>
        <dbReference type="ARBA" id="ARBA00046340"/>
    </source>
</evidence>
<dbReference type="InterPro" id="IPR008979">
    <property type="entry name" value="Galactose-bd-like_sf"/>
</dbReference>
<dbReference type="Pfam" id="PF22810">
    <property type="entry name" value="LPMO_AA14"/>
    <property type="match status" value="1"/>
</dbReference>
<dbReference type="PANTHER" id="PTHR13491">
    <property type="entry name" value="ZCCHC10 PROTEIN"/>
    <property type="match status" value="1"/>
</dbReference>
<evidence type="ECO:0000256" key="1">
    <source>
        <dbReference type="ARBA" id="ARBA00001973"/>
    </source>
</evidence>
<dbReference type="EMBL" id="LK052941">
    <property type="protein sequence ID" value="CDR41698.1"/>
    <property type="molecule type" value="Genomic_DNA"/>
</dbReference>
<gene>
    <name evidence="15" type="ORF">RHTO0S_06e04390g</name>
</gene>